<feature type="domain" description="GHMP kinase N-terminal" evidence="9">
    <location>
        <begin position="61"/>
        <end position="144"/>
    </location>
</feature>
<evidence type="ECO:0000313" key="12">
    <source>
        <dbReference type="Proteomes" id="UP000619534"/>
    </source>
</evidence>
<dbReference type="InterPro" id="IPR013750">
    <property type="entry name" value="GHMP_kinase_C_dom"/>
</dbReference>
<keyword evidence="7" id="KW-0963">Cytoplasm</keyword>
<feature type="binding site" evidence="7">
    <location>
        <begin position="91"/>
        <end position="101"/>
    </location>
    <ligand>
        <name>ATP</name>
        <dbReference type="ChEBI" id="CHEBI:30616"/>
    </ligand>
</feature>
<gene>
    <name evidence="7 11" type="primary">thrB</name>
    <name evidence="11" type="ORF">GCM10007216_33750</name>
</gene>
<evidence type="ECO:0000256" key="6">
    <source>
        <dbReference type="ARBA" id="ARBA00022840"/>
    </source>
</evidence>
<keyword evidence="6 7" id="KW-0067">ATP-binding</keyword>
<dbReference type="PRINTS" id="PR00958">
    <property type="entry name" value="HOMSERKINASE"/>
</dbReference>
<dbReference type="HAMAP" id="MF_00384">
    <property type="entry name" value="Homoser_kinase"/>
    <property type="match status" value="1"/>
</dbReference>
<dbReference type="EC" id="2.7.1.39" evidence="7 8"/>
<comment type="similarity">
    <text evidence="7">Belongs to the GHMP kinase family. Homoserine kinase subfamily.</text>
</comment>
<comment type="pathway">
    <text evidence="7">Amino-acid biosynthesis; L-threonine biosynthesis; L-threonine from L-aspartate: step 4/5.</text>
</comment>
<dbReference type="SUPFAM" id="SSF55060">
    <property type="entry name" value="GHMP Kinase, C-terminal domain"/>
    <property type="match status" value="1"/>
</dbReference>
<dbReference type="NCBIfam" id="TIGR00191">
    <property type="entry name" value="thrB"/>
    <property type="match status" value="1"/>
</dbReference>
<proteinExistence type="inferred from homology"/>
<protein>
    <recommendedName>
        <fullName evidence="7 8">Homoserine kinase</fullName>
        <shortName evidence="7">HK</shortName>
        <shortName evidence="7">HSK</shortName>
        <ecNumber evidence="7 8">2.7.1.39</ecNumber>
    </recommendedName>
</protein>
<dbReference type="EMBL" id="BMCJ01000007">
    <property type="protein sequence ID" value="GGD00248.1"/>
    <property type="molecule type" value="Genomic_DNA"/>
</dbReference>
<dbReference type="InterPro" id="IPR036554">
    <property type="entry name" value="GHMP_kinase_C_sf"/>
</dbReference>
<dbReference type="Gene3D" id="3.30.70.890">
    <property type="entry name" value="GHMP kinase, C-terminal domain"/>
    <property type="match status" value="1"/>
</dbReference>
<dbReference type="Proteomes" id="UP000619534">
    <property type="component" value="Unassembled WGS sequence"/>
</dbReference>
<dbReference type="RefSeq" id="WP_062438648.1">
    <property type="nucleotide sequence ID" value="NZ_BMCJ01000007.1"/>
</dbReference>
<dbReference type="Pfam" id="PF00288">
    <property type="entry name" value="GHMP_kinases_N"/>
    <property type="match status" value="1"/>
</dbReference>
<dbReference type="PANTHER" id="PTHR20861">
    <property type="entry name" value="HOMOSERINE/4-DIPHOSPHOCYTIDYL-2-C-METHYL-D-ERYTHRITOL KINASE"/>
    <property type="match status" value="1"/>
</dbReference>
<dbReference type="PIRSF" id="PIRSF000676">
    <property type="entry name" value="Homoser_kin"/>
    <property type="match status" value="1"/>
</dbReference>
<accession>A0ABQ1PNM9</accession>
<evidence type="ECO:0000313" key="11">
    <source>
        <dbReference type="EMBL" id="GGD00248.1"/>
    </source>
</evidence>
<dbReference type="Gene3D" id="3.30.230.10">
    <property type="match status" value="1"/>
</dbReference>
<evidence type="ECO:0000259" key="10">
    <source>
        <dbReference type="Pfam" id="PF08544"/>
    </source>
</evidence>
<reference evidence="12" key="1">
    <citation type="journal article" date="2019" name="Int. J. Syst. Evol. Microbiol.">
        <title>The Global Catalogue of Microorganisms (GCM) 10K type strain sequencing project: providing services to taxonomists for standard genome sequencing and annotation.</title>
        <authorList>
            <consortium name="The Broad Institute Genomics Platform"/>
            <consortium name="The Broad Institute Genome Sequencing Center for Infectious Disease"/>
            <person name="Wu L."/>
            <person name="Ma J."/>
        </authorList>
    </citation>
    <scope>NUCLEOTIDE SEQUENCE [LARGE SCALE GENOMIC DNA]</scope>
    <source>
        <strain evidence="12">CCM 7282</strain>
    </source>
</reference>
<dbReference type="InterPro" id="IPR006204">
    <property type="entry name" value="GHMP_kinase_N_dom"/>
</dbReference>
<dbReference type="GO" id="GO:0016301">
    <property type="term" value="F:kinase activity"/>
    <property type="evidence" value="ECO:0007669"/>
    <property type="project" value="UniProtKB-KW"/>
</dbReference>
<dbReference type="InterPro" id="IPR000870">
    <property type="entry name" value="Homoserine_kinase"/>
</dbReference>
<comment type="subcellular location">
    <subcellularLocation>
        <location evidence="7">Cytoplasm</location>
    </subcellularLocation>
</comment>
<name>A0ABQ1PNM9_9BACI</name>
<organism evidence="11 12">
    <name type="scientific">Thalassobacillus devorans</name>
    <dbReference type="NCBI Taxonomy" id="279813"/>
    <lineage>
        <taxon>Bacteria</taxon>
        <taxon>Bacillati</taxon>
        <taxon>Bacillota</taxon>
        <taxon>Bacilli</taxon>
        <taxon>Bacillales</taxon>
        <taxon>Bacillaceae</taxon>
        <taxon>Thalassobacillus</taxon>
    </lineage>
</organism>
<sequence>MSASGMFTIKVPASTANLGPGFDSVGLAVNRYLTLDVSPDSQWSFEAETENLRGLPAGKDNLIYQVAAFVAENHKKSSLPPVNVKLSSDFPMSKGFGSSAAAIVAGIELADYLLDLHLSLKEKARYASLYEGHPDNVAASLYGGLVIGCHQEKETHIVLGGRPEVDIVAVIPSYEMKTDASRGLLPESFPYAKAVEASSISNVLVASLLQHDWDLAGKMMTEDLFHQPYRTQSIPEWETVMTLKESLPIYGVAISGAGPILLCFTPPGKGETVKRKLASSFPGEAVVELLLPAETGVSVDSYKCSAAK</sequence>
<dbReference type="Pfam" id="PF08544">
    <property type="entry name" value="GHMP_kinases_C"/>
    <property type="match status" value="1"/>
</dbReference>
<keyword evidence="4 7" id="KW-0547">Nucleotide-binding</keyword>
<keyword evidence="2 7" id="KW-0808">Transferase</keyword>
<feature type="domain" description="GHMP kinase C-terminal" evidence="10">
    <location>
        <begin position="205"/>
        <end position="282"/>
    </location>
</feature>
<keyword evidence="1 7" id="KW-0028">Amino-acid biosynthesis</keyword>
<dbReference type="InterPro" id="IPR020568">
    <property type="entry name" value="Ribosomal_Su5_D2-typ_SF"/>
</dbReference>
<comment type="caution">
    <text evidence="11">The sequence shown here is derived from an EMBL/GenBank/DDBJ whole genome shotgun (WGS) entry which is preliminary data.</text>
</comment>
<dbReference type="PANTHER" id="PTHR20861:SF1">
    <property type="entry name" value="HOMOSERINE KINASE"/>
    <property type="match status" value="1"/>
</dbReference>
<evidence type="ECO:0000256" key="8">
    <source>
        <dbReference type="NCBIfam" id="TIGR00191"/>
    </source>
</evidence>
<evidence type="ECO:0000256" key="3">
    <source>
        <dbReference type="ARBA" id="ARBA00022697"/>
    </source>
</evidence>
<evidence type="ECO:0000256" key="5">
    <source>
        <dbReference type="ARBA" id="ARBA00022777"/>
    </source>
</evidence>
<evidence type="ECO:0000259" key="9">
    <source>
        <dbReference type="Pfam" id="PF00288"/>
    </source>
</evidence>
<evidence type="ECO:0000256" key="2">
    <source>
        <dbReference type="ARBA" id="ARBA00022679"/>
    </source>
</evidence>
<keyword evidence="5 7" id="KW-0418">Kinase</keyword>
<keyword evidence="3 7" id="KW-0791">Threonine biosynthesis</keyword>
<dbReference type="SUPFAM" id="SSF54211">
    <property type="entry name" value="Ribosomal protein S5 domain 2-like"/>
    <property type="match status" value="1"/>
</dbReference>
<comment type="catalytic activity">
    <reaction evidence="7">
        <text>L-homoserine + ATP = O-phospho-L-homoserine + ADP + H(+)</text>
        <dbReference type="Rhea" id="RHEA:13985"/>
        <dbReference type="ChEBI" id="CHEBI:15378"/>
        <dbReference type="ChEBI" id="CHEBI:30616"/>
        <dbReference type="ChEBI" id="CHEBI:57476"/>
        <dbReference type="ChEBI" id="CHEBI:57590"/>
        <dbReference type="ChEBI" id="CHEBI:456216"/>
        <dbReference type="EC" id="2.7.1.39"/>
    </reaction>
</comment>
<keyword evidence="12" id="KW-1185">Reference proteome</keyword>
<evidence type="ECO:0000256" key="4">
    <source>
        <dbReference type="ARBA" id="ARBA00022741"/>
    </source>
</evidence>
<evidence type="ECO:0000256" key="7">
    <source>
        <dbReference type="HAMAP-Rule" id="MF_00384"/>
    </source>
</evidence>
<comment type="function">
    <text evidence="7">Catalyzes the ATP-dependent phosphorylation of L-homoserine to L-homoserine phosphate.</text>
</comment>
<evidence type="ECO:0000256" key="1">
    <source>
        <dbReference type="ARBA" id="ARBA00022605"/>
    </source>
</evidence>
<dbReference type="InterPro" id="IPR014721">
    <property type="entry name" value="Ribsml_uS5_D2-typ_fold_subgr"/>
</dbReference>